<evidence type="ECO:0000313" key="2">
    <source>
        <dbReference type="EMBL" id="GCE24386.1"/>
    </source>
</evidence>
<sequence length="117" mass="13195">MPYNRGYLLGRLFALLARQGMLQGDPEHVYQVASTTPPQVLPAALAFAIQQGREVELYPLTQLLPMDAFNSPLNRREQGAFALGYLQERSGHPMPVAEDEDDEPDLTERYELRIDPP</sequence>
<keyword evidence="3" id="KW-1185">Reference proteome</keyword>
<feature type="compositionally biased region" description="Basic and acidic residues" evidence="1">
    <location>
        <begin position="106"/>
        <end position="117"/>
    </location>
</feature>
<evidence type="ECO:0000313" key="3">
    <source>
        <dbReference type="Proteomes" id="UP000287188"/>
    </source>
</evidence>
<comment type="caution">
    <text evidence="2">The sequence shown here is derived from an EMBL/GenBank/DDBJ whole genome shotgun (WGS) entry which is preliminary data.</text>
</comment>
<name>A0A402AZ46_9CHLR</name>
<organism evidence="2 3">
    <name type="scientific">Dictyobacter kobayashii</name>
    <dbReference type="NCBI Taxonomy" id="2014872"/>
    <lineage>
        <taxon>Bacteria</taxon>
        <taxon>Bacillati</taxon>
        <taxon>Chloroflexota</taxon>
        <taxon>Ktedonobacteria</taxon>
        <taxon>Ktedonobacterales</taxon>
        <taxon>Dictyobacteraceae</taxon>
        <taxon>Dictyobacter</taxon>
    </lineage>
</organism>
<reference evidence="3" key="1">
    <citation type="submission" date="2018-12" db="EMBL/GenBank/DDBJ databases">
        <title>Tengunoibacter tsumagoiensis gen. nov., sp. nov., Dictyobacter kobayashii sp. nov., D. alpinus sp. nov., and D. joshuensis sp. nov. and description of Dictyobacteraceae fam. nov. within the order Ktedonobacterales isolated from Tengu-no-mugimeshi.</title>
        <authorList>
            <person name="Wang C.M."/>
            <person name="Zheng Y."/>
            <person name="Sakai Y."/>
            <person name="Toyoda A."/>
            <person name="Minakuchi Y."/>
            <person name="Abe K."/>
            <person name="Yokota A."/>
            <person name="Yabe S."/>
        </authorList>
    </citation>
    <scope>NUCLEOTIDE SEQUENCE [LARGE SCALE GENOMIC DNA]</scope>
    <source>
        <strain evidence="3">Uno11</strain>
    </source>
</reference>
<dbReference type="AlphaFoldDB" id="A0A402AZ46"/>
<proteinExistence type="predicted"/>
<dbReference type="OrthoDB" id="9778918at2"/>
<accession>A0A402AZ46</accession>
<evidence type="ECO:0000256" key="1">
    <source>
        <dbReference type="SAM" id="MobiDB-lite"/>
    </source>
</evidence>
<protein>
    <submittedName>
        <fullName evidence="2">Uncharacterized protein</fullName>
    </submittedName>
</protein>
<dbReference type="Proteomes" id="UP000287188">
    <property type="component" value="Unassembled WGS sequence"/>
</dbReference>
<dbReference type="RefSeq" id="WP_126557605.1">
    <property type="nucleotide sequence ID" value="NZ_BIFS01000002.1"/>
</dbReference>
<feature type="region of interest" description="Disordered" evidence="1">
    <location>
        <begin position="90"/>
        <end position="117"/>
    </location>
</feature>
<dbReference type="EMBL" id="BIFS01000002">
    <property type="protein sequence ID" value="GCE24386.1"/>
    <property type="molecule type" value="Genomic_DNA"/>
</dbReference>
<gene>
    <name evidence="2" type="ORF">KDK_81860</name>
</gene>